<dbReference type="RefSeq" id="WP_343878438.1">
    <property type="nucleotide sequence ID" value="NZ_BAAAIJ010000019.1"/>
</dbReference>
<name>A0ABW4Q896_9MICC</name>
<sequence length="302" mass="31687">MNGRKPKPPAAGSEASAGSGLDAGSEPGASVPIRVPRVTSSKVSMLKIPGDPWLPEEFDDATTNSVVAFPQPPRKRRRRNFLLGLTGVVLLMAGLLAYLIFSPALALRSVEVSGNTLVTTEEATAALDPLLGTPLPQIADEDVEQLLEGFAPIESVTVAAVPPSGLAITIKERIPVAILQSSERFILIDSEGRQLASVADRDAVQLPLIDGGTEAVNSEVFSSIAEVLDALPESILNQLNHASADSVDSVELSLASDQTIFWGSSDENQAKALVLEALLSGPQTDPPAEVFDVSTPLSPVTR</sequence>
<keyword evidence="4 9" id="KW-0812">Transmembrane</keyword>
<keyword evidence="7" id="KW-0131">Cell cycle</keyword>
<gene>
    <name evidence="11" type="ORF">ACFSFX_09935</name>
</gene>
<evidence type="ECO:0000313" key="12">
    <source>
        <dbReference type="Proteomes" id="UP001597307"/>
    </source>
</evidence>
<evidence type="ECO:0000256" key="2">
    <source>
        <dbReference type="ARBA" id="ARBA00022475"/>
    </source>
</evidence>
<dbReference type="Pfam" id="PF08478">
    <property type="entry name" value="POTRA_1"/>
    <property type="match status" value="1"/>
</dbReference>
<dbReference type="Proteomes" id="UP001597307">
    <property type="component" value="Unassembled WGS sequence"/>
</dbReference>
<evidence type="ECO:0000256" key="4">
    <source>
        <dbReference type="ARBA" id="ARBA00022692"/>
    </source>
</evidence>
<reference evidence="12" key="1">
    <citation type="journal article" date="2019" name="Int. J. Syst. Evol. Microbiol.">
        <title>The Global Catalogue of Microorganisms (GCM) 10K type strain sequencing project: providing services to taxonomists for standard genome sequencing and annotation.</title>
        <authorList>
            <consortium name="The Broad Institute Genomics Platform"/>
            <consortium name="The Broad Institute Genome Sequencing Center for Infectious Disease"/>
            <person name="Wu L."/>
            <person name="Ma J."/>
        </authorList>
    </citation>
    <scope>NUCLEOTIDE SEQUENCE [LARGE SCALE GENOMIC DNA]</scope>
    <source>
        <strain evidence="12">JCM 11496</strain>
    </source>
</reference>
<feature type="domain" description="POTRA" evidence="10">
    <location>
        <begin position="105"/>
        <end position="173"/>
    </location>
</feature>
<dbReference type="InterPro" id="IPR034746">
    <property type="entry name" value="POTRA"/>
</dbReference>
<feature type="compositionally biased region" description="Low complexity" evidence="8">
    <location>
        <begin position="10"/>
        <end position="25"/>
    </location>
</feature>
<dbReference type="InterPro" id="IPR050487">
    <property type="entry name" value="FtsQ_DivIB"/>
</dbReference>
<dbReference type="PANTHER" id="PTHR37820">
    <property type="entry name" value="CELL DIVISION PROTEIN DIVIB"/>
    <property type="match status" value="1"/>
</dbReference>
<dbReference type="PANTHER" id="PTHR37820:SF1">
    <property type="entry name" value="CELL DIVISION PROTEIN FTSQ"/>
    <property type="match status" value="1"/>
</dbReference>
<evidence type="ECO:0000256" key="7">
    <source>
        <dbReference type="ARBA" id="ARBA00023306"/>
    </source>
</evidence>
<accession>A0ABW4Q896</accession>
<evidence type="ECO:0000256" key="5">
    <source>
        <dbReference type="ARBA" id="ARBA00022989"/>
    </source>
</evidence>
<keyword evidence="5 9" id="KW-1133">Transmembrane helix</keyword>
<dbReference type="GO" id="GO:0051301">
    <property type="term" value="P:cell division"/>
    <property type="evidence" value="ECO:0007669"/>
    <property type="project" value="UniProtKB-KW"/>
</dbReference>
<evidence type="ECO:0000256" key="1">
    <source>
        <dbReference type="ARBA" id="ARBA00004370"/>
    </source>
</evidence>
<feature type="transmembrane region" description="Helical" evidence="9">
    <location>
        <begin position="81"/>
        <end position="101"/>
    </location>
</feature>
<organism evidence="11 12">
    <name type="scientific">Arthrobacter flavus</name>
    <dbReference type="NCBI Taxonomy" id="95172"/>
    <lineage>
        <taxon>Bacteria</taxon>
        <taxon>Bacillati</taxon>
        <taxon>Actinomycetota</taxon>
        <taxon>Actinomycetes</taxon>
        <taxon>Micrococcales</taxon>
        <taxon>Micrococcaceae</taxon>
        <taxon>Arthrobacter</taxon>
    </lineage>
</organism>
<feature type="region of interest" description="Disordered" evidence="8">
    <location>
        <begin position="1"/>
        <end position="34"/>
    </location>
</feature>
<evidence type="ECO:0000256" key="8">
    <source>
        <dbReference type="SAM" id="MobiDB-lite"/>
    </source>
</evidence>
<dbReference type="PROSITE" id="PS51779">
    <property type="entry name" value="POTRA"/>
    <property type="match status" value="1"/>
</dbReference>
<keyword evidence="2" id="KW-1003">Cell membrane</keyword>
<evidence type="ECO:0000313" key="11">
    <source>
        <dbReference type="EMBL" id="MFD1846917.1"/>
    </source>
</evidence>
<evidence type="ECO:0000256" key="3">
    <source>
        <dbReference type="ARBA" id="ARBA00022618"/>
    </source>
</evidence>
<evidence type="ECO:0000256" key="6">
    <source>
        <dbReference type="ARBA" id="ARBA00023136"/>
    </source>
</evidence>
<protein>
    <submittedName>
        <fullName evidence="11">Cell division protein FtsQ/DivIB</fullName>
    </submittedName>
</protein>
<keyword evidence="6 9" id="KW-0472">Membrane</keyword>
<dbReference type="InterPro" id="IPR005548">
    <property type="entry name" value="Cell_div_FtsQ/DivIB_C"/>
</dbReference>
<proteinExistence type="predicted"/>
<comment type="subcellular location">
    <subcellularLocation>
        <location evidence="1">Membrane</location>
    </subcellularLocation>
</comment>
<keyword evidence="12" id="KW-1185">Reference proteome</keyword>
<dbReference type="InterPro" id="IPR013685">
    <property type="entry name" value="POTRA_FtsQ_type"/>
</dbReference>
<evidence type="ECO:0000256" key="9">
    <source>
        <dbReference type="SAM" id="Phobius"/>
    </source>
</evidence>
<comment type="caution">
    <text evidence="11">The sequence shown here is derived from an EMBL/GenBank/DDBJ whole genome shotgun (WGS) entry which is preliminary data.</text>
</comment>
<keyword evidence="3 11" id="KW-0132">Cell division</keyword>
<dbReference type="Pfam" id="PF03799">
    <property type="entry name" value="FtsQ_DivIB_C"/>
    <property type="match status" value="1"/>
</dbReference>
<evidence type="ECO:0000259" key="10">
    <source>
        <dbReference type="PROSITE" id="PS51779"/>
    </source>
</evidence>
<dbReference type="EMBL" id="JBHUGA010000032">
    <property type="protein sequence ID" value="MFD1846917.1"/>
    <property type="molecule type" value="Genomic_DNA"/>
</dbReference>